<dbReference type="Proteomes" id="UP000620124">
    <property type="component" value="Unassembled WGS sequence"/>
</dbReference>
<name>A0A8H7D7X3_9AGAR</name>
<dbReference type="EMBL" id="JACAZI010000004">
    <property type="protein sequence ID" value="KAF7362081.1"/>
    <property type="molecule type" value="Genomic_DNA"/>
</dbReference>
<gene>
    <name evidence="1" type="ORF">MVEN_00553700</name>
</gene>
<accession>A0A8H7D7X3</accession>
<evidence type="ECO:0000313" key="2">
    <source>
        <dbReference type="Proteomes" id="UP000620124"/>
    </source>
</evidence>
<protein>
    <recommendedName>
        <fullName evidence="3">F-box domain-containing protein</fullName>
    </recommendedName>
</protein>
<organism evidence="1 2">
    <name type="scientific">Mycena venus</name>
    <dbReference type="NCBI Taxonomy" id="2733690"/>
    <lineage>
        <taxon>Eukaryota</taxon>
        <taxon>Fungi</taxon>
        <taxon>Dikarya</taxon>
        <taxon>Basidiomycota</taxon>
        <taxon>Agaricomycotina</taxon>
        <taxon>Agaricomycetes</taxon>
        <taxon>Agaricomycetidae</taxon>
        <taxon>Agaricales</taxon>
        <taxon>Marasmiineae</taxon>
        <taxon>Mycenaceae</taxon>
        <taxon>Mycena</taxon>
    </lineage>
</organism>
<keyword evidence="2" id="KW-1185">Reference proteome</keyword>
<comment type="caution">
    <text evidence="1">The sequence shown here is derived from an EMBL/GenBank/DDBJ whole genome shotgun (WGS) entry which is preliminary data.</text>
</comment>
<dbReference type="AlphaFoldDB" id="A0A8H7D7X3"/>
<proteinExistence type="predicted"/>
<sequence length="473" mass="52141">MGRQGFRAGVARFFRALRRGRDDSTLHGSEESTLVNCDAVCHITRLPDPVLGAIFALSKDAEKELAPGERVKVSRPVEQVVSQVAVRWRVVALGLPDLWSSVDARVRPEHQRALLEWYLDHSEGRPLDVSISLSQEDWHTEGELVLAEVLAEAPRLRCLSIRADFPGADAAVRDACMYLRAPMLEHFSFISLDVPQALTLLDPGDHIYEENFAPVVFTRGVARLKVLRLQHMPKALYPPLRGVTTLHLEEYQCPPMACTRLLALLRALPALANLSLYGDVIASWPAEGALHLPCLRSLRSASSDQAGHMLLALNAPILDSLTLKDVKRVSELTSSLEHASSGLRLPALRTLVLDGSLSVRALGALFCELSSVAKLRLLNCDADEALDLLSAPDRQLLPGLKKVMVHQVRSHTALDGMWAREVAVRVHVDVQWTGAGSVGRWTSLPPWPPELGRVDADDLFMQLRRGAPPSIWV</sequence>
<reference evidence="1" key="1">
    <citation type="submission" date="2020-05" db="EMBL/GenBank/DDBJ databases">
        <title>Mycena genomes resolve the evolution of fungal bioluminescence.</title>
        <authorList>
            <person name="Tsai I.J."/>
        </authorList>
    </citation>
    <scope>NUCLEOTIDE SEQUENCE</scope>
    <source>
        <strain evidence="1">CCC161011</strain>
    </source>
</reference>
<evidence type="ECO:0000313" key="1">
    <source>
        <dbReference type="EMBL" id="KAF7362081.1"/>
    </source>
</evidence>
<dbReference type="SUPFAM" id="SSF52047">
    <property type="entry name" value="RNI-like"/>
    <property type="match status" value="1"/>
</dbReference>
<dbReference type="InterPro" id="IPR032675">
    <property type="entry name" value="LRR_dom_sf"/>
</dbReference>
<dbReference type="Gene3D" id="3.80.10.10">
    <property type="entry name" value="Ribonuclease Inhibitor"/>
    <property type="match status" value="1"/>
</dbReference>
<dbReference type="OrthoDB" id="3244423at2759"/>
<evidence type="ECO:0008006" key="3">
    <source>
        <dbReference type="Google" id="ProtNLM"/>
    </source>
</evidence>